<gene>
    <name evidence="2" type="ORF">GHT06_013391</name>
</gene>
<organism evidence="2 3">
    <name type="scientific">Daphnia sinensis</name>
    <dbReference type="NCBI Taxonomy" id="1820382"/>
    <lineage>
        <taxon>Eukaryota</taxon>
        <taxon>Metazoa</taxon>
        <taxon>Ecdysozoa</taxon>
        <taxon>Arthropoda</taxon>
        <taxon>Crustacea</taxon>
        <taxon>Branchiopoda</taxon>
        <taxon>Diplostraca</taxon>
        <taxon>Cladocera</taxon>
        <taxon>Anomopoda</taxon>
        <taxon>Daphniidae</taxon>
        <taxon>Daphnia</taxon>
        <taxon>Daphnia similis group</taxon>
    </lineage>
</organism>
<sequence length="216" mass="24140">MASINNVDNEAPSNAKEKENRNKRLVKKGFINYKIPKYAKDIHSSSISTNKCRWGRVLFLAHQLARDAGVQLLIFGYFPNQTVGSCGSWTFGNTMKLLKKKSDTTKYYKYWEKVFSLIEAQRQKNETVEVGKCHEAATFNVSTSVNMDGCESAWDVESESEVEDGKCHKAAIFNVSASLNMNGCETASDVENESEVEALEKIPSPSEKDNSMGTLE</sequence>
<name>A0AAD5LGU1_9CRUS</name>
<protein>
    <submittedName>
        <fullName evidence="2">Uncharacterized protein</fullName>
    </submittedName>
</protein>
<dbReference type="Proteomes" id="UP000820818">
    <property type="component" value="Linkage Group LG3"/>
</dbReference>
<feature type="compositionally biased region" description="Acidic residues" evidence="1">
    <location>
        <begin position="188"/>
        <end position="197"/>
    </location>
</feature>
<dbReference type="AlphaFoldDB" id="A0AAD5LGU1"/>
<dbReference type="EMBL" id="WJBH02000003">
    <property type="protein sequence ID" value="KAI9562421.1"/>
    <property type="molecule type" value="Genomic_DNA"/>
</dbReference>
<keyword evidence="3" id="KW-1185">Reference proteome</keyword>
<proteinExistence type="predicted"/>
<evidence type="ECO:0000313" key="2">
    <source>
        <dbReference type="EMBL" id="KAI9562421.1"/>
    </source>
</evidence>
<evidence type="ECO:0000313" key="3">
    <source>
        <dbReference type="Proteomes" id="UP000820818"/>
    </source>
</evidence>
<feature type="region of interest" description="Disordered" evidence="1">
    <location>
        <begin position="186"/>
        <end position="216"/>
    </location>
</feature>
<reference evidence="2 3" key="1">
    <citation type="submission" date="2022-05" db="EMBL/GenBank/DDBJ databases">
        <title>A multi-omics perspective on studying reproductive biology in Daphnia sinensis.</title>
        <authorList>
            <person name="Jia J."/>
        </authorList>
    </citation>
    <scope>NUCLEOTIDE SEQUENCE [LARGE SCALE GENOMIC DNA]</scope>
    <source>
        <strain evidence="2 3">WSL</strain>
    </source>
</reference>
<evidence type="ECO:0000256" key="1">
    <source>
        <dbReference type="SAM" id="MobiDB-lite"/>
    </source>
</evidence>
<comment type="caution">
    <text evidence="2">The sequence shown here is derived from an EMBL/GenBank/DDBJ whole genome shotgun (WGS) entry which is preliminary data.</text>
</comment>
<accession>A0AAD5LGU1</accession>